<dbReference type="EMBL" id="CP048685">
    <property type="protein sequence ID" value="QPJ62698.1"/>
    <property type="molecule type" value="Genomic_DNA"/>
</dbReference>
<dbReference type="Proteomes" id="UP000594688">
    <property type="component" value="Chromosome"/>
</dbReference>
<evidence type="ECO:0000313" key="1">
    <source>
        <dbReference type="EMBL" id="QPJ62698.1"/>
    </source>
</evidence>
<proteinExistence type="predicted"/>
<accession>A0A7T0BXF4</accession>
<dbReference type="AlphaFoldDB" id="A0A7T0BXF4"/>
<evidence type="ECO:0008006" key="3">
    <source>
        <dbReference type="Google" id="ProtNLM"/>
    </source>
</evidence>
<dbReference type="PROSITE" id="PS51257">
    <property type="entry name" value="PROKAR_LIPOPROTEIN"/>
    <property type="match status" value="1"/>
</dbReference>
<evidence type="ECO:0000313" key="2">
    <source>
        <dbReference type="Proteomes" id="UP000594688"/>
    </source>
</evidence>
<organism evidence="1 2">
    <name type="scientific">Candidatus Nitronauta litoralis</name>
    <dbReference type="NCBI Taxonomy" id="2705533"/>
    <lineage>
        <taxon>Bacteria</taxon>
        <taxon>Pseudomonadati</taxon>
        <taxon>Nitrospinota/Tectimicrobiota group</taxon>
        <taxon>Nitrospinota</taxon>
        <taxon>Nitrospinia</taxon>
        <taxon>Nitrospinales</taxon>
        <taxon>Nitrospinaceae</taxon>
        <taxon>Candidatus Nitronauta</taxon>
    </lineage>
</organism>
<sequence>MKTITSKISRIILISFLVLGVSACALMEPVQPPPGEEGVQSPAELTTRFGNVPIPPGFDLDRSKSFIYESGSGAVKVGKLHLTGWNGEDEVIEYYRNEMVAKGWSSVSIMEQKITVMVYEQEGQMCTIIVEPSFSKTHVEINVGPK</sequence>
<dbReference type="KEGG" id="nli:G3M70_12755"/>
<reference evidence="1 2" key="1">
    <citation type="submission" date="2020-02" db="EMBL/GenBank/DDBJ databases">
        <title>Genomic and physiological characterization of two novel Nitrospinaceae genera.</title>
        <authorList>
            <person name="Mueller A.J."/>
            <person name="Jung M.-Y."/>
            <person name="Strachan C.R."/>
            <person name="Herbold C.W."/>
            <person name="Kirkegaard R.H."/>
            <person name="Daims H."/>
        </authorList>
    </citation>
    <scope>NUCLEOTIDE SEQUENCE [LARGE SCALE GENOMIC DNA]</scope>
    <source>
        <strain evidence="1">EB</strain>
    </source>
</reference>
<name>A0A7T0BXF4_9BACT</name>
<protein>
    <recommendedName>
        <fullName evidence="3">Lipoprotein</fullName>
    </recommendedName>
</protein>
<gene>
    <name evidence="1" type="ORF">G3M70_12755</name>
</gene>